<evidence type="ECO:0000313" key="5">
    <source>
        <dbReference type="Proteomes" id="UP000236413"/>
    </source>
</evidence>
<comment type="caution">
    <text evidence="4">The sequence shown here is derived from an EMBL/GenBank/DDBJ whole genome shotgun (WGS) entry which is preliminary data.</text>
</comment>
<reference evidence="4 5" key="1">
    <citation type="submission" date="2018-04" db="EMBL/GenBank/DDBJ databases">
        <title>Chryseobacterium oncorhynchi 701B-08T from rainbow trout, and Chryseobacterium viscerum 687B-08T from diseased fish.</title>
        <authorList>
            <person name="Jeong J.-J."/>
            <person name="Lee Y.J."/>
            <person name="Pathiraja D."/>
            <person name="Park B."/>
            <person name="Choi I.-G."/>
            <person name="Kim K.D."/>
        </authorList>
    </citation>
    <scope>NUCLEOTIDE SEQUENCE [LARGE SCALE GENOMIC DNA]</scope>
    <source>
        <strain evidence="4 5">687B-08</strain>
    </source>
</reference>
<feature type="chain" id="PRO_5016251712" evidence="2">
    <location>
        <begin position="19"/>
        <end position="306"/>
    </location>
</feature>
<keyword evidence="1 2" id="KW-0732">Signal</keyword>
<proteinExistence type="predicted"/>
<dbReference type="RefSeq" id="WP_103235353.1">
    <property type="nucleotide sequence ID" value="NZ_PPEG02000005.1"/>
</dbReference>
<sequence>MKKYYSIAFMICSVCIFAQQTVSFESNEGFGVGNINGQAGWISTPTGGMPQNVTNQIITLDKASDGSSSLRIVKENVYGTQSEPIIGGFYNLSAPLAFNNFSVSFDINISQLNGSDFGFQGVSNIDDQYVVRLDFDKIGLMKILNTVSGIQDLISIPSSWLPNTWYRFKVVGTATDVRYYVNDSLIYTGLPAASLNINQLRFVHNNALGSAYIDNIKVNSELQVMGVKDSKINAKEISLYPNPATDFIQINSVRKVKSVEMYDASAGLVKTQISNNRIDVRGLSAGTYFVNIKTEGRNFTEKVIIK</sequence>
<dbReference type="Proteomes" id="UP000236413">
    <property type="component" value="Unassembled WGS sequence"/>
</dbReference>
<dbReference type="Pfam" id="PF18962">
    <property type="entry name" value="Por_Secre_tail"/>
    <property type="match status" value="1"/>
</dbReference>
<gene>
    <name evidence="4" type="ORF">C1634_013755</name>
</gene>
<dbReference type="GO" id="GO:0004553">
    <property type="term" value="F:hydrolase activity, hydrolyzing O-glycosyl compounds"/>
    <property type="evidence" value="ECO:0007669"/>
    <property type="project" value="UniProtKB-ARBA"/>
</dbReference>
<feature type="domain" description="Secretion system C-terminal sorting" evidence="3">
    <location>
        <begin position="239"/>
        <end position="305"/>
    </location>
</feature>
<evidence type="ECO:0000259" key="3">
    <source>
        <dbReference type="Pfam" id="PF18962"/>
    </source>
</evidence>
<dbReference type="Gene3D" id="2.60.120.560">
    <property type="entry name" value="Exo-inulinase, domain 1"/>
    <property type="match status" value="1"/>
</dbReference>
<dbReference type="AlphaFoldDB" id="A0A316WI86"/>
<evidence type="ECO:0000313" key="4">
    <source>
        <dbReference type="EMBL" id="PWN61121.1"/>
    </source>
</evidence>
<dbReference type="GO" id="GO:0005975">
    <property type="term" value="P:carbohydrate metabolic process"/>
    <property type="evidence" value="ECO:0007669"/>
    <property type="project" value="UniProtKB-ARBA"/>
</dbReference>
<dbReference type="NCBIfam" id="TIGR04183">
    <property type="entry name" value="Por_Secre_tail"/>
    <property type="match status" value="1"/>
</dbReference>
<accession>A0A316WI86</accession>
<name>A0A316WI86_9FLAO</name>
<evidence type="ECO:0000256" key="1">
    <source>
        <dbReference type="ARBA" id="ARBA00022729"/>
    </source>
</evidence>
<dbReference type="EMBL" id="PPEG02000005">
    <property type="protein sequence ID" value="PWN61121.1"/>
    <property type="molecule type" value="Genomic_DNA"/>
</dbReference>
<dbReference type="InterPro" id="IPR013320">
    <property type="entry name" value="ConA-like_dom_sf"/>
</dbReference>
<dbReference type="SUPFAM" id="SSF49899">
    <property type="entry name" value="Concanavalin A-like lectins/glucanases"/>
    <property type="match status" value="1"/>
</dbReference>
<organism evidence="4 5">
    <name type="scientific">Chryseobacterium viscerum</name>
    <dbReference type="NCBI Taxonomy" id="1037377"/>
    <lineage>
        <taxon>Bacteria</taxon>
        <taxon>Pseudomonadati</taxon>
        <taxon>Bacteroidota</taxon>
        <taxon>Flavobacteriia</taxon>
        <taxon>Flavobacteriales</taxon>
        <taxon>Weeksellaceae</taxon>
        <taxon>Chryseobacterium group</taxon>
        <taxon>Chryseobacterium</taxon>
    </lineage>
</organism>
<feature type="signal peptide" evidence="2">
    <location>
        <begin position="1"/>
        <end position="18"/>
    </location>
</feature>
<protein>
    <submittedName>
        <fullName evidence="4">T9SS C-terminal target domain-containing protein</fullName>
    </submittedName>
</protein>
<dbReference type="InterPro" id="IPR026444">
    <property type="entry name" value="Secre_tail"/>
</dbReference>
<evidence type="ECO:0000256" key="2">
    <source>
        <dbReference type="SAM" id="SignalP"/>
    </source>
</evidence>